<reference evidence="2" key="1">
    <citation type="submission" date="2021-01" db="EMBL/GenBank/DDBJ databases">
        <title>Whole genome shotgun sequence of Actinoplanes ferrugineus NBRC 15555.</title>
        <authorList>
            <person name="Komaki H."/>
            <person name="Tamura T."/>
        </authorList>
    </citation>
    <scope>NUCLEOTIDE SEQUENCE</scope>
    <source>
        <strain evidence="2">NBRC 15555</strain>
    </source>
</reference>
<dbReference type="AlphaFoldDB" id="A0A919JA25"/>
<dbReference type="InterPro" id="IPR036291">
    <property type="entry name" value="NAD(P)-bd_dom_sf"/>
</dbReference>
<dbReference type="SUPFAM" id="SSF51735">
    <property type="entry name" value="NAD(P)-binding Rossmann-fold domains"/>
    <property type="match status" value="1"/>
</dbReference>
<dbReference type="EMBL" id="BOMM01000077">
    <property type="protein sequence ID" value="GIE16077.1"/>
    <property type="molecule type" value="Genomic_DNA"/>
</dbReference>
<evidence type="ECO:0008006" key="4">
    <source>
        <dbReference type="Google" id="ProtNLM"/>
    </source>
</evidence>
<feature type="region of interest" description="Disordered" evidence="1">
    <location>
        <begin position="65"/>
        <end position="87"/>
    </location>
</feature>
<evidence type="ECO:0000313" key="2">
    <source>
        <dbReference type="EMBL" id="GIE16077.1"/>
    </source>
</evidence>
<dbReference type="RefSeq" id="WP_203822419.1">
    <property type="nucleotide sequence ID" value="NZ_BAAABP010000036.1"/>
</dbReference>
<gene>
    <name evidence="2" type="ORF">Afe05nite_79170</name>
</gene>
<evidence type="ECO:0000256" key="1">
    <source>
        <dbReference type="SAM" id="MobiDB-lite"/>
    </source>
</evidence>
<dbReference type="Gene3D" id="3.40.50.720">
    <property type="entry name" value="NAD(P)-binding Rossmann-like Domain"/>
    <property type="match status" value="1"/>
</dbReference>
<protein>
    <recommendedName>
        <fullName evidence="4">NAD-dependent epimerase/dehydratase family protein</fullName>
    </recommendedName>
</protein>
<proteinExistence type="predicted"/>
<evidence type="ECO:0000313" key="3">
    <source>
        <dbReference type="Proteomes" id="UP000598174"/>
    </source>
</evidence>
<keyword evidence="3" id="KW-1185">Reference proteome</keyword>
<comment type="caution">
    <text evidence="2">The sequence shown here is derived from an EMBL/GenBank/DDBJ whole genome shotgun (WGS) entry which is preliminary data.</text>
</comment>
<dbReference type="Proteomes" id="UP000598174">
    <property type="component" value="Unassembled WGS sequence"/>
</dbReference>
<sequence length="87" mass="8980">MHLLVLGGTRFVGRAVVDHALAIGAEVTLGNRAGPPRSGTPTWKPCSVTEPSAGRRFDLAPGGWTDHAAGGQEPLSPADEARLLAGR</sequence>
<name>A0A919JA25_9ACTN</name>
<organism evidence="2 3">
    <name type="scientific">Paractinoplanes ferrugineus</name>
    <dbReference type="NCBI Taxonomy" id="113564"/>
    <lineage>
        <taxon>Bacteria</taxon>
        <taxon>Bacillati</taxon>
        <taxon>Actinomycetota</taxon>
        <taxon>Actinomycetes</taxon>
        <taxon>Micromonosporales</taxon>
        <taxon>Micromonosporaceae</taxon>
        <taxon>Paractinoplanes</taxon>
    </lineage>
</organism>
<accession>A0A919JA25</accession>